<dbReference type="InterPro" id="IPR008758">
    <property type="entry name" value="Peptidase_S28"/>
</dbReference>
<feature type="transmembrane region" description="Helical" evidence="7">
    <location>
        <begin position="1327"/>
        <end position="1346"/>
    </location>
</feature>
<feature type="compositionally biased region" description="Basic and acidic residues" evidence="6">
    <location>
        <begin position="700"/>
        <end position="716"/>
    </location>
</feature>
<gene>
    <name evidence="9" type="ORF">ACJ73_00736</name>
</gene>
<dbReference type="GO" id="GO:0005886">
    <property type="term" value="C:plasma membrane"/>
    <property type="evidence" value="ECO:0007669"/>
    <property type="project" value="TreeGrafter"/>
</dbReference>
<evidence type="ECO:0000256" key="3">
    <source>
        <dbReference type="ARBA" id="ARBA00022692"/>
    </source>
</evidence>
<evidence type="ECO:0000259" key="8">
    <source>
        <dbReference type="PROSITE" id="PS51382"/>
    </source>
</evidence>
<feature type="transmembrane region" description="Helical" evidence="7">
    <location>
        <begin position="1595"/>
        <end position="1617"/>
    </location>
</feature>
<dbReference type="OrthoDB" id="10260443at2759"/>
<dbReference type="GO" id="GO:0006508">
    <property type="term" value="P:proteolysis"/>
    <property type="evidence" value="ECO:0007669"/>
    <property type="project" value="InterPro"/>
</dbReference>
<comment type="caution">
    <text evidence="9">The sequence shown here is derived from an EMBL/GenBank/DDBJ whole genome shotgun (WGS) entry which is preliminary data.</text>
</comment>
<name>A0A1J9QGA1_9EURO</name>
<dbReference type="Gene3D" id="3.40.50.1820">
    <property type="entry name" value="alpha/beta hydrolase"/>
    <property type="match status" value="2"/>
</dbReference>
<dbReference type="GO" id="GO:0006797">
    <property type="term" value="P:polyphosphate metabolic process"/>
    <property type="evidence" value="ECO:0007669"/>
    <property type="project" value="TreeGrafter"/>
</dbReference>
<feature type="transmembrane region" description="Helical" evidence="7">
    <location>
        <begin position="1282"/>
        <end position="1315"/>
    </location>
</feature>
<dbReference type="SUPFAM" id="SSF53474">
    <property type="entry name" value="alpha/beta-Hydrolases"/>
    <property type="match status" value="1"/>
</dbReference>
<evidence type="ECO:0000256" key="5">
    <source>
        <dbReference type="ARBA" id="ARBA00023136"/>
    </source>
</evidence>
<dbReference type="STRING" id="1658174.A0A1J9QGA1"/>
<feature type="transmembrane region" description="Helical" evidence="7">
    <location>
        <begin position="1184"/>
        <end position="1217"/>
    </location>
</feature>
<feature type="transmembrane region" description="Helical" evidence="7">
    <location>
        <begin position="1549"/>
        <end position="1574"/>
    </location>
</feature>
<evidence type="ECO:0000256" key="6">
    <source>
        <dbReference type="SAM" id="MobiDB-lite"/>
    </source>
</evidence>
<dbReference type="InterPro" id="IPR029058">
    <property type="entry name" value="AB_hydrolase_fold"/>
</dbReference>
<keyword evidence="4 7" id="KW-1133">Transmembrane helix</keyword>
<feature type="region of interest" description="Disordered" evidence="6">
    <location>
        <begin position="650"/>
        <end position="671"/>
    </location>
</feature>
<feature type="compositionally biased region" description="Polar residues" evidence="6">
    <location>
        <begin position="136"/>
        <end position="145"/>
    </location>
</feature>
<feature type="transmembrane region" description="Helical" evidence="7">
    <location>
        <begin position="1409"/>
        <end position="1427"/>
    </location>
</feature>
<dbReference type="VEuPathDB" id="FungiDB:ACJ73_00736"/>
<dbReference type="PROSITE" id="PS51382">
    <property type="entry name" value="SPX"/>
    <property type="match status" value="1"/>
</dbReference>
<feature type="transmembrane region" description="Helical" evidence="7">
    <location>
        <begin position="1149"/>
        <end position="1172"/>
    </location>
</feature>
<feature type="region of interest" description="Disordered" evidence="6">
    <location>
        <begin position="119"/>
        <end position="151"/>
    </location>
</feature>
<proteinExistence type="predicted"/>
<keyword evidence="2" id="KW-0813">Transport</keyword>
<dbReference type="Proteomes" id="UP000242791">
    <property type="component" value="Unassembled WGS sequence"/>
</dbReference>
<dbReference type="FunFam" id="3.40.50.1820:FF:000251">
    <property type="entry name" value="Extracelular serine carboxypeptidase, putative"/>
    <property type="match status" value="1"/>
</dbReference>
<feature type="transmembrane region" description="Helical" evidence="7">
    <location>
        <begin position="1503"/>
        <end position="1529"/>
    </location>
</feature>
<feature type="domain" description="SPX" evidence="8">
    <location>
        <begin position="746"/>
        <end position="1033"/>
    </location>
</feature>
<evidence type="ECO:0000256" key="4">
    <source>
        <dbReference type="ARBA" id="ARBA00022989"/>
    </source>
</evidence>
<evidence type="ECO:0000313" key="9">
    <source>
        <dbReference type="EMBL" id="OJD27854.1"/>
    </source>
</evidence>
<feature type="compositionally biased region" description="Basic and acidic residues" evidence="6">
    <location>
        <begin position="923"/>
        <end position="938"/>
    </location>
</feature>
<feature type="region of interest" description="Disordered" evidence="6">
    <location>
        <begin position="876"/>
        <end position="938"/>
    </location>
</feature>
<dbReference type="PANTHER" id="PTHR10283">
    <property type="entry name" value="SOLUTE CARRIER FAMILY 13 MEMBER"/>
    <property type="match status" value="1"/>
</dbReference>
<dbReference type="CDD" id="cd14478">
    <property type="entry name" value="SPX_PHO87_PHO90_like"/>
    <property type="match status" value="1"/>
</dbReference>
<comment type="subcellular location">
    <subcellularLocation>
        <location evidence="1">Membrane</location>
        <topology evidence="1">Multi-pass membrane protein</topology>
    </subcellularLocation>
</comment>
<dbReference type="EMBL" id="LGTZ01000056">
    <property type="protein sequence ID" value="OJD27854.1"/>
    <property type="molecule type" value="Genomic_DNA"/>
</dbReference>
<evidence type="ECO:0000313" key="10">
    <source>
        <dbReference type="Proteomes" id="UP000242791"/>
    </source>
</evidence>
<evidence type="ECO:0000256" key="1">
    <source>
        <dbReference type="ARBA" id="ARBA00004141"/>
    </source>
</evidence>
<feature type="compositionally biased region" description="Low complexity" evidence="6">
    <location>
        <begin position="658"/>
        <end position="670"/>
    </location>
</feature>
<feature type="transmembrane region" description="Helical" evidence="7">
    <location>
        <begin position="1439"/>
        <end position="1456"/>
    </location>
</feature>
<feature type="transmembrane region" description="Helical" evidence="7">
    <location>
        <begin position="1237"/>
        <end position="1262"/>
    </location>
</feature>
<dbReference type="GO" id="GO:0006817">
    <property type="term" value="P:phosphate ion transport"/>
    <property type="evidence" value="ECO:0007669"/>
    <property type="project" value="TreeGrafter"/>
</dbReference>
<protein>
    <recommendedName>
        <fullName evidence="8">SPX domain-containing protein</fullName>
    </recommendedName>
</protein>
<dbReference type="InterPro" id="IPR004680">
    <property type="entry name" value="Cit_transptr-like_dom"/>
</dbReference>
<feature type="transmembrane region" description="Helical" evidence="7">
    <location>
        <begin position="1462"/>
        <end position="1482"/>
    </location>
</feature>
<keyword evidence="5 7" id="KW-0472">Membrane</keyword>
<feature type="transmembrane region" description="Helical" evidence="7">
    <location>
        <begin position="1366"/>
        <end position="1389"/>
    </location>
</feature>
<dbReference type="Pfam" id="PF03105">
    <property type="entry name" value="SPX"/>
    <property type="match status" value="1"/>
</dbReference>
<dbReference type="PANTHER" id="PTHR10283:SF92">
    <property type="entry name" value="LOW-AFFINITY PHOSPHATE TRANSPORTER PHO91"/>
    <property type="match status" value="1"/>
</dbReference>
<keyword evidence="10" id="KW-1185">Reference proteome</keyword>
<feature type="region of interest" description="Disordered" evidence="6">
    <location>
        <begin position="689"/>
        <end position="718"/>
    </location>
</feature>
<dbReference type="GO" id="GO:0005315">
    <property type="term" value="F:phosphate transmembrane transporter activity"/>
    <property type="evidence" value="ECO:0007669"/>
    <property type="project" value="TreeGrafter"/>
</dbReference>
<keyword evidence="3 7" id="KW-0812">Transmembrane</keyword>
<sequence length="1619" mass="179879">MSVDRRRLASSAIIPRIPGAGKARGTPVGRKSAILPWMDVFPRSQFHRAFTPIIIAIAGGVGTGSAGGRDILLFFSLHSKALSKIPLRLPAWYTEEFVVRGMNSHPTLHWAFRSPQRMSSAAHSKHRRQPAPDGSWRNTISNPSTESDKDDLTARYPVHKIKIPIDHFRSDPRYEPHTDEKFDVRYWFDASHYKKDGPVIVLHGGETSGEGRLPFLQKGIVKILSEATNGLGVILEHRYYGESFPTANLSTESLRFLTTEQALADSAYFAQNAMFEGFEDVDLTAKGGNAPWIIYGGSYAGAQVAFLRVEYPDIFWGAISSSGVPKAIYDFWEYFEPVRKYGPPECISTTQKFVDMVDKIIIGLNDSEKTKRLKSLFGMGDLTHNDDFGYSLAWGISYWQSVNWDPAISTRKFDYYCGNLTADELLYDNGDKKEEAKELLTAGGYGKEADALVNRLLNFAGFVYTDQVAGCERRKQTLDECLGQHELAWFKNDSLALADYRSWPYQVCTEWGYLQVGSTVPKDQMPVISRLVDLEYASIMCRNAFDIHKPSDVDRVNKYGGLDIEYDRLAFVDGEVDPWRPAGPHAEGARPRKNTLNMPFILIEGAGHHWDENGLFPNETTPDLPPKPVVKAQAEEVKFVRKWVKGLAKKDKRGGRGASDPASSAPSSAAVTAPGRCWKGVEGYFAQPDEAGTSSSLESGLDKWEAQQHPDDEYSEKGGVVRNRNTSRRRWETPTTRARVDDDGIMKFSHSIQFNAVPDWSSSYIAYSNLKKLIYSLERQVNRVDETGENVESAPLLDASVDTDAVFRRALDGELEKICSFFQPTETELYEEVESVVRDEEAYIQETKGLDMDSVGNTVVRTRTLSFNARRRREGPLRNLGFGGGGGDAQGRDVRASMVSETAADEEAANNPDANTDDDMDLDESRGQDGRRRSSWKDYHKHAVGEPLDRAVSDLSESRILGGGIDPDHDSTIDPSYSALYNAGVSLKKRIISSYVSLCDLKSFIQLNRTGFAKALKKYDKILDRSLRRRYMNTTVSTAYPFTNPVMERLNGHIARIEQLYANLVTKGDLALAKRELRLHLREHVVWERNTVWREMIGIERKAQAANMGVRRTLLAGDQDPLTAQRQGDELEPTTKEIVTPVGRCPVPMWLLSSTFFTLIGIVAIFLVMLVLPIMSKPEQQNCLAMLVFVSLLWSTEAIPLFVTSLLVPFLVVTLRIMRTEEQPYRRLNSKEATGAAFAAMWTPVIMLLLGGFTIAAALSKYDIARRMATFVLSKAGTKPRIVLVTNMFVSMVLSMFISNVAAPVLCFSIIQPMLRNLPTDSRFTKALILGIALASNIGGAASPIASPQNIIALQNMTPAISWGTWFFIALPVCIICIFLTWLLLLITFRPGRGTTIVPIRPVKDEFSGVQWFITLVTLLTIILWCVSHELEATFGDMGVIAIIPLVLFFGTGILTKEDFNNFLWTIIILASGGLCLGRAVTSSGLLHTIAKAITERVADFSLYGVLLTFTGLILVVATFISHTVAALIMLPLVRQVGASMDQPHPNLLVMGSALICSVAMGLPTSGFPNMTAIMMEVPETGQRYLRVRHFITRGVPASILSWGVVVTVGYGLMIVADL</sequence>
<evidence type="ECO:0000256" key="2">
    <source>
        <dbReference type="ARBA" id="ARBA00022448"/>
    </source>
</evidence>
<reference evidence="9 10" key="1">
    <citation type="submission" date="2015-08" db="EMBL/GenBank/DDBJ databases">
        <title>Emmonsia species relationships and genome sequence.</title>
        <authorList>
            <person name="Cuomo C.A."/>
            <person name="Schwartz I.S."/>
            <person name="Kenyon C."/>
            <person name="De Hoog G.S."/>
            <person name="Govender N.P."/>
            <person name="Botha A."/>
            <person name="Moreno L."/>
            <person name="De Vries M."/>
            <person name="Munoz J.F."/>
            <person name="Stielow J.B."/>
        </authorList>
    </citation>
    <scope>NUCLEOTIDE SEQUENCE [LARGE SCALE GENOMIC DNA]</scope>
    <source>
        <strain evidence="9 10">EI222</strain>
    </source>
</reference>
<dbReference type="Pfam" id="PF03600">
    <property type="entry name" value="CitMHS"/>
    <property type="match status" value="1"/>
</dbReference>
<organism evidence="9 10">
    <name type="scientific">Blastomyces percursus</name>
    <dbReference type="NCBI Taxonomy" id="1658174"/>
    <lineage>
        <taxon>Eukaryota</taxon>
        <taxon>Fungi</taxon>
        <taxon>Dikarya</taxon>
        <taxon>Ascomycota</taxon>
        <taxon>Pezizomycotina</taxon>
        <taxon>Eurotiomycetes</taxon>
        <taxon>Eurotiomycetidae</taxon>
        <taxon>Onygenales</taxon>
        <taxon>Ajellomycetaceae</taxon>
        <taxon>Blastomyces</taxon>
    </lineage>
</organism>
<accession>A0A1J9QGA1</accession>
<dbReference type="GO" id="GO:0070008">
    <property type="term" value="F:serine-type exopeptidase activity"/>
    <property type="evidence" value="ECO:0007669"/>
    <property type="project" value="InterPro"/>
</dbReference>
<evidence type="ECO:0000256" key="7">
    <source>
        <dbReference type="SAM" id="Phobius"/>
    </source>
</evidence>
<dbReference type="InterPro" id="IPR004331">
    <property type="entry name" value="SPX_dom"/>
</dbReference>
<dbReference type="Pfam" id="PF05577">
    <property type="entry name" value="Peptidase_S28"/>
    <property type="match status" value="2"/>
</dbReference>
<dbReference type="CDD" id="cd01115">
    <property type="entry name" value="SLC13_permease"/>
    <property type="match status" value="1"/>
</dbReference>